<dbReference type="EMBL" id="CP104694">
    <property type="protein sequence ID" value="UXI70089.1"/>
    <property type="molecule type" value="Genomic_DNA"/>
</dbReference>
<proteinExistence type="predicted"/>
<protein>
    <submittedName>
        <fullName evidence="1">Uncharacterized protein</fullName>
    </submittedName>
</protein>
<evidence type="ECO:0000313" key="1">
    <source>
        <dbReference type="EMBL" id="UXI70089.1"/>
    </source>
</evidence>
<organism evidence="1 2">
    <name type="scientific">Tahibacter amnicola</name>
    <dbReference type="NCBI Taxonomy" id="2976241"/>
    <lineage>
        <taxon>Bacteria</taxon>
        <taxon>Pseudomonadati</taxon>
        <taxon>Pseudomonadota</taxon>
        <taxon>Gammaproteobacteria</taxon>
        <taxon>Lysobacterales</taxon>
        <taxon>Rhodanobacteraceae</taxon>
        <taxon>Tahibacter</taxon>
    </lineage>
</organism>
<reference evidence="1" key="1">
    <citation type="submission" date="2022-09" db="EMBL/GenBank/DDBJ databases">
        <title>Tahibacter sp. nov., isolated from a fresh water.</title>
        <authorList>
            <person name="Baek J.H."/>
            <person name="Lee J.K."/>
            <person name="Kim J.M."/>
            <person name="Jeon C.O."/>
        </authorList>
    </citation>
    <scope>NUCLEOTIDE SEQUENCE</scope>
    <source>
        <strain evidence="1">W38</strain>
    </source>
</reference>
<dbReference type="RefSeq" id="WP_261697040.1">
    <property type="nucleotide sequence ID" value="NZ_CP104694.1"/>
</dbReference>
<gene>
    <name evidence="1" type="ORF">N4264_10810</name>
</gene>
<evidence type="ECO:0000313" key="2">
    <source>
        <dbReference type="Proteomes" id="UP001064632"/>
    </source>
</evidence>
<name>A0ABY6BJY9_9GAMM</name>
<dbReference type="Proteomes" id="UP001064632">
    <property type="component" value="Chromosome"/>
</dbReference>
<accession>A0ABY6BJY9</accession>
<sequence>MNIANAYACLVHELEVLRQYDPQDLIPLVGSAPLEQVLDIAGERVEFSYSMSWADRHRRAIRITAQARGPSTWRHEWFEESATVAVPPRASEPP</sequence>
<keyword evidence="2" id="KW-1185">Reference proteome</keyword>